<dbReference type="PRINTS" id="PR00503">
    <property type="entry name" value="BROMODOMAIN"/>
</dbReference>
<evidence type="ECO:0008006" key="7">
    <source>
        <dbReference type="Google" id="ProtNLM"/>
    </source>
</evidence>
<feature type="domain" description="NET" evidence="5">
    <location>
        <begin position="435"/>
        <end position="515"/>
    </location>
</feature>
<feature type="compositionally biased region" description="Basic residues" evidence="3">
    <location>
        <begin position="402"/>
        <end position="413"/>
    </location>
</feature>
<feature type="region of interest" description="Disordered" evidence="3">
    <location>
        <begin position="266"/>
        <end position="316"/>
    </location>
</feature>
<dbReference type="SMART" id="SM00297">
    <property type="entry name" value="BROMO"/>
    <property type="match status" value="1"/>
</dbReference>
<evidence type="ECO:0000259" key="4">
    <source>
        <dbReference type="PROSITE" id="PS50014"/>
    </source>
</evidence>
<dbReference type="InterPro" id="IPR038336">
    <property type="entry name" value="NET_sf"/>
</dbReference>
<feature type="compositionally biased region" description="Basic residues" evidence="3">
    <location>
        <begin position="508"/>
        <end position="518"/>
    </location>
</feature>
<feature type="compositionally biased region" description="Basic and acidic residues" evidence="3">
    <location>
        <begin position="677"/>
        <end position="720"/>
    </location>
</feature>
<protein>
    <recommendedName>
        <fullName evidence="7">Bromo domain-containing protein</fullName>
    </recommendedName>
</protein>
<evidence type="ECO:0000259" key="5">
    <source>
        <dbReference type="PROSITE" id="PS51525"/>
    </source>
</evidence>
<dbReference type="Pfam" id="PF00439">
    <property type="entry name" value="Bromodomain"/>
    <property type="match status" value="1"/>
</dbReference>
<dbReference type="InterPro" id="IPR001487">
    <property type="entry name" value="Bromodomain"/>
</dbReference>
<feature type="compositionally biased region" description="Basic and acidic residues" evidence="3">
    <location>
        <begin position="414"/>
        <end position="431"/>
    </location>
</feature>
<dbReference type="GO" id="GO:0006338">
    <property type="term" value="P:chromatin remodeling"/>
    <property type="evidence" value="ECO:0007669"/>
    <property type="project" value="TreeGrafter"/>
</dbReference>
<accession>A0A7S2RYD3</accession>
<dbReference type="SUPFAM" id="SSF47370">
    <property type="entry name" value="Bromodomain"/>
    <property type="match status" value="1"/>
</dbReference>
<evidence type="ECO:0000256" key="3">
    <source>
        <dbReference type="SAM" id="MobiDB-lite"/>
    </source>
</evidence>
<sequence length="761" mass="85814">MRRGTTKFQSIIDKQIALKFRKNTSGSYNVYGKGVNSIGIFSLVGTVILLGKGSGQVELYRIYPLAAADPVLPQQTTSAAPPSSGKALARAPLPTRELAAAVAAAEKSISDPMQQGSSLSSITPTRKESSRQRKLPSRLEDDNPQAQIARMMEKCTQILKFMKEKDIATGAFFGEPVDPVAQCIPTYHQVIKNPMDLGTVQTRLDAGEIESPEEFARIVKLIFENAMKFNIDATHVVHLAARDLLILFNQKFRDLERMVEIFRKERKPSKAELKESQRKQKEADRERKRKEKDDRFKRKRENSTSSEGEEKRTKLNEMQVAATATAQTLEKLSDKPSGDVSVSRNEFIMVVDTLKQMQQQMMQMQSMFLSAMNNTEKSDTVKNDTATAMTSSSTRNMENHNSTKRKKPKKKTTSNRESDMKSSDAAPEKEAAPVAPVVSDEEKPLTLKEQEDLTEAINSIHPDKLETIIQIIRESATLNDDEEEIDLEIDQLDTSTQRKLQRFVMKNVKPKRAKKTAKQKQVVPAPAKSTSKKSAEQPGIEITPEKKPDPQIDTKANSASFLDYPDSDSDSDSDSDESSKKQAPQKSNDKKDDAFDTNTLHDEEDDELMNANIAPNWNISKPLKTEDEDKDSGDEDDAWNAARNTSAAQKALDKERQAREEKMRLEAEVAKEKHLAEAAKHAEQLRAKRKEKEAEATRLREEKEQEEEEKRKKAREKQMAEVDSVQQTIDIEHQRDLMKELERDYYDKDLAGASPSSDFGF</sequence>
<feature type="compositionally biased region" description="Basic and acidic residues" evidence="3">
    <location>
        <begin position="543"/>
        <end position="552"/>
    </location>
</feature>
<name>A0A7S2RYD3_9STRA</name>
<dbReference type="Gene3D" id="1.20.920.10">
    <property type="entry name" value="Bromodomain-like"/>
    <property type="match status" value="1"/>
</dbReference>
<dbReference type="PROSITE" id="PS51525">
    <property type="entry name" value="NET"/>
    <property type="match status" value="1"/>
</dbReference>
<dbReference type="GO" id="GO:0006355">
    <property type="term" value="P:regulation of DNA-templated transcription"/>
    <property type="evidence" value="ECO:0007669"/>
    <property type="project" value="TreeGrafter"/>
</dbReference>
<feature type="compositionally biased region" description="Basic and acidic residues" evidence="3">
    <location>
        <begin position="266"/>
        <end position="296"/>
    </location>
</feature>
<feature type="region of interest" description="Disordered" evidence="3">
    <location>
        <begin position="377"/>
        <end position="444"/>
    </location>
</feature>
<dbReference type="GO" id="GO:0005634">
    <property type="term" value="C:nucleus"/>
    <property type="evidence" value="ECO:0007669"/>
    <property type="project" value="TreeGrafter"/>
</dbReference>
<dbReference type="InterPro" id="IPR050935">
    <property type="entry name" value="Bromo_chromatin_reader"/>
</dbReference>
<reference evidence="6" key="1">
    <citation type="submission" date="2021-01" db="EMBL/GenBank/DDBJ databases">
        <authorList>
            <person name="Corre E."/>
            <person name="Pelletier E."/>
            <person name="Niang G."/>
            <person name="Scheremetjew M."/>
            <person name="Finn R."/>
            <person name="Kale V."/>
            <person name="Holt S."/>
            <person name="Cochrane G."/>
            <person name="Meng A."/>
            <person name="Brown T."/>
            <person name="Cohen L."/>
        </authorList>
    </citation>
    <scope>NUCLEOTIDE SEQUENCE</scope>
    <source>
        <strain evidence="6">CCMP1452</strain>
    </source>
</reference>
<dbReference type="EMBL" id="HBHI01020567">
    <property type="protein sequence ID" value="CAD9684252.1"/>
    <property type="molecule type" value="Transcribed_RNA"/>
</dbReference>
<feature type="compositionally biased region" description="Acidic residues" evidence="3">
    <location>
        <begin position="626"/>
        <end position="638"/>
    </location>
</feature>
<dbReference type="PROSITE" id="PS50014">
    <property type="entry name" value="BROMODOMAIN_2"/>
    <property type="match status" value="1"/>
</dbReference>
<gene>
    <name evidence="6" type="ORF">EANT1437_LOCUS10553</name>
</gene>
<feature type="region of interest" description="Disordered" evidence="3">
    <location>
        <begin position="107"/>
        <end position="146"/>
    </location>
</feature>
<feature type="compositionally biased region" description="Basic and acidic residues" evidence="3">
    <location>
        <begin position="651"/>
        <end position="664"/>
    </location>
</feature>
<dbReference type="AlphaFoldDB" id="A0A7S2RYD3"/>
<dbReference type="GO" id="GO:0000785">
    <property type="term" value="C:chromatin"/>
    <property type="evidence" value="ECO:0007669"/>
    <property type="project" value="TreeGrafter"/>
</dbReference>
<feature type="domain" description="Bromo" evidence="4">
    <location>
        <begin position="165"/>
        <end position="237"/>
    </location>
</feature>
<keyword evidence="1 2" id="KW-0103">Bromodomain</keyword>
<feature type="compositionally biased region" description="Acidic residues" evidence="3">
    <location>
        <begin position="565"/>
        <end position="576"/>
    </location>
</feature>
<feature type="region of interest" description="Disordered" evidence="3">
    <location>
        <begin position="677"/>
        <end position="733"/>
    </location>
</feature>
<feature type="region of interest" description="Disordered" evidence="3">
    <location>
        <begin position="504"/>
        <end position="664"/>
    </location>
</feature>
<feature type="compositionally biased region" description="Basic and acidic residues" evidence="3">
    <location>
        <begin position="125"/>
        <end position="141"/>
    </location>
</feature>
<proteinExistence type="predicted"/>
<organism evidence="6">
    <name type="scientific">Eucampia antarctica</name>
    <dbReference type="NCBI Taxonomy" id="49252"/>
    <lineage>
        <taxon>Eukaryota</taxon>
        <taxon>Sar</taxon>
        <taxon>Stramenopiles</taxon>
        <taxon>Ochrophyta</taxon>
        <taxon>Bacillariophyta</taxon>
        <taxon>Mediophyceae</taxon>
        <taxon>Biddulphiophycidae</taxon>
        <taxon>Hemiaulales</taxon>
        <taxon>Hemiaulaceae</taxon>
        <taxon>Eucampia</taxon>
    </lineage>
</organism>
<evidence type="ECO:0000256" key="2">
    <source>
        <dbReference type="PROSITE-ProRule" id="PRU00035"/>
    </source>
</evidence>
<dbReference type="PANTHER" id="PTHR22880">
    <property type="entry name" value="FALZ-RELATED BROMODOMAIN-CONTAINING PROTEINS"/>
    <property type="match status" value="1"/>
</dbReference>
<dbReference type="InterPro" id="IPR036427">
    <property type="entry name" value="Bromodomain-like_sf"/>
</dbReference>
<evidence type="ECO:0000256" key="1">
    <source>
        <dbReference type="ARBA" id="ARBA00023117"/>
    </source>
</evidence>
<dbReference type="Gene3D" id="1.20.1270.220">
    <property type="match status" value="1"/>
</dbReference>
<evidence type="ECO:0000313" key="6">
    <source>
        <dbReference type="EMBL" id="CAD9684252.1"/>
    </source>
</evidence>
<dbReference type="InterPro" id="IPR027353">
    <property type="entry name" value="NET_dom"/>
</dbReference>
<feature type="compositionally biased region" description="Polar residues" evidence="3">
    <location>
        <begin position="383"/>
        <end position="400"/>
    </location>
</feature>
<dbReference type="Pfam" id="PF17035">
    <property type="entry name" value="BET"/>
    <property type="match status" value="1"/>
</dbReference>
<dbReference type="PANTHER" id="PTHR22880:SF225">
    <property type="entry name" value="BROMODOMAIN-CONTAINING PROTEIN BET-1-RELATED"/>
    <property type="match status" value="1"/>
</dbReference>
<feature type="compositionally biased region" description="Polar residues" evidence="3">
    <location>
        <begin position="111"/>
        <end position="124"/>
    </location>
</feature>